<reference evidence="2 3" key="1">
    <citation type="journal article" date="2024" name="BMC Genomics">
        <title>De novo assembly and annotation of Popillia japonica's genome with initial clues to its potential as an invasive pest.</title>
        <authorList>
            <person name="Cucini C."/>
            <person name="Boschi S."/>
            <person name="Funari R."/>
            <person name="Cardaioli E."/>
            <person name="Iannotti N."/>
            <person name="Marturano G."/>
            <person name="Paoli F."/>
            <person name="Bruttini M."/>
            <person name="Carapelli A."/>
            <person name="Frati F."/>
            <person name="Nardi F."/>
        </authorList>
    </citation>
    <scope>NUCLEOTIDE SEQUENCE [LARGE SCALE GENOMIC DNA]</scope>
    <source>
        <strain evidence="2">DMR45628</strain>
    </source>
</reference>
<gene>
    <name evidence="2" type="ORF">QE152_g27809</name>
</gene>
<evidence type="ECO:0000256" key="1">
    <source>
        <dbReference type="SAM" id="MobiDB-lite"/>
    </source>
</evidence>
<sequence>MSRIIKRSPITMNKEAHNGKRRRLSHHANLTRDRLAASRTRFSESNLTPKFTYETTSRRGINDSADINLCLTRLPALPILLLLPLLVELCVS</sequence>
<dbReference type="AlphaFoldDB" id="A0AAW1JLJ6"/>
<evidence type="ECO:0000313" key="3">
    <source>
        <dbReference type="Proteomes" id="UP001458880"/>
    </source>
</evidence>
<keyword evidence="3" id="KW-1185">Reference proteome</keyword>
<accession>A0AAW1JLJ6</accession>
<dbReference type="Proteomes" id="UP001458880">
    <property type="component" value="Unassembled WGS sequence"/>
</dbReference>
<evidence type="ECO:0000313" key="2">
    <source>
        <dbReference type="EMBL" id="KAK9704530.1"/>
    </source>
</evidence>
<name>A0AAW1JLJ6_POPJA</name>
<dbReference type="EMBL" id="JASPKY010000348">
    <property type="protein sequence ID" value="KAK9704530.1"/>
    <property type="molecule type" value="Genomic_DNA"/>
</dbReference>
<proteinExistence type="predicted"/>
<organism evidence="2 3">
    <name type="scientific">Popillia japonica</name>
    <name type="common">Japanese beetle</name>
    <dbReference type="NCBI Taxonomy" id="7064"/>
    <lineage>
        <taxon>Eukaryota</taxon>
        <taxon>Metazoa</taxon>
        <taxon>Ecdysozoa</taxon>
        <taxon>Arthropoda</taxon>
        <taxon>Hexapoda</taxon>
        <taxon>Insecta</taxon>
        <taxon>Pterygota</taxon>
        <taxon>Neoptera</taxon>
        <taxon>Endopterygota</taxon>
        <taxon>Coleoptera</taxon>
        <taxon>Polyphaga</taxon>
        <taxon>Scarabaeiformia</taxon>
        <taxon>Scarabaeidae</taxon>
        <taxon>Rutelinae</taxon>
        <taxon>Popillia</taxon>
    </lineage>
</organism>
<protein>
    <submittedName>
        <fullName evidence="2">Uncharacterized protein</fullName>
    </submittedName>
</protein>
<comment type="caution">
    <text evidence="2">The sequence shown here is derived from an EMBL/GenBank/DDBJ whole genome shotgun (WGS) entry which is preliminary data.</text>
</comment>
<feature type="region of interest" description="Disordered" evidence="1">
    <location>
        <begin position="1"/>
        <end position="30"/>
    </location>
</feature>